<feature type="transmembrane region" description="Helical" evidence="2">
    <location>
        <begin position="157"/>
        <end position="177"/>
    </location>
</feature>
<feature type="transmembrane region" description="Helical" evidence="2">
    <location>
        <begin position="99"/>
        <end position="124"/>
    </location>
</feature>
<feature type="compositionally biased region" description="Gly residues" evidence="1">
    <location>
        <begin position="319"/>
        <end position="332"/>
    </location>
</feature>
<keyword evidence="4" id="KW-1185">Reference proteome</keyword>
<feature type="transmembrane region" description="Helical" evidence="2">
    <location>
        <begin position="70"/>
        <end position="92"/>
    </location>
</feature>
<feature type="compositionally biased region" description="Low complexity" evidence="1">
    <location>
        <begin position="341"/>
        <end position="354"/>
    </location>
</feature>
<reference evidence="3 4" key="1">
    <citation type="submission" date="2020-08" db="EMBL/GenBank/DDBJ databases">
        <authorList>
            <person name="Mo P."/>
        </authorList>
    </citation>
    <scope>NUCLEOTIDE SEQUENCE [LARGE SCALE GENOMIC DNA]</scope>
    <source>
        <strain evidence="3 4">CGMCC 4.1532</strain>
    </source>
</reference>
<proteinExistence type="predicted"/>
<keyword evidence="2" id="KW-0812">Transmembrane</keyword>
<dbReference type="InterPro" id="IPR045782">
    <property type="entry name" value="TrbL_3"/>
</dbReference>
<evidence type="ECO:0008006" key="5">
    <source>
        <dbReference type="Google" id="ProtNLM"/>
    </source>
</evidence>
<keyword evidence="2" id="KW-0472">Membrane</keyword>
<dbReference type="KEGG" id="ppel:H6H00_18315"/>
<feature type="transmembrane region" description="Helical" evidence="2">
    <location>
        <begin position="251"/>
        <end position="271"/>
    </location>
</feature>
<accession>A0A7G7MBP7</accession>
<protein>
    <recommendedName>
        <fullName evidence="5">TrbL/VirB6 plasmid conjugal transfer protein</fullName>
    </recommendedName>
</protein>
<keyword evidence="2" id="KW-1133">Transmembrane helix</keyword>
<dbReference type="AlphaFoldDB" id="A0A7G7MBP7"/>
<feature type="region of interest" description="Disordered" evidence="1">
    <location>
        <begin position="307"/>
        <end position="354"/>
    </location>
</feature>
<organism evidence="3 4">
    <name type="scientific">Pseudonocardia petroleophila</name>
    <dbReference type="NCBI Taxonomy" id="37331"/>
    <lineage>
        <taxon>Bacteria</taxon>
        <taxon>Bacillati</taxon>
        <taxon>Actinomycetota</taxon>
        <taxon>Actinomycetes</taxon>
        <taxon>Pseudonocardiales</taxon>
        <taxon>Pseudonocardiaceae</taxon>
        <taxon>Pseudonocardia</taxon>
    </lineage>
</organism>
<evidence type="ECO:0000313" key="4">
    <source>
        <dbReference type="Proteomes" id="UP000515728"/>
    </source>
</evidence>
<sequence length="390" mass="38230">MITVLAQAQEECGTFDLGCKAGQAVGGVLDGLVATVAQGAADLVVSTSTWWATTDSVDPRDSAVIAAQGATSWVVGAVLVGSVLVQAIRLILSRKAEPLIMVASGLFRFAVVSALGLTTLHLALQAGDALAVQLLADAANNFALFMVDALTAPGDNMFVTLIVAVLAAILSLVQWLLMAMRQAGLLVLAAMLPLAASGSLTKSTRGWLDKLIVWLLAMVLYKPAAAFIYYIGFSYLSSPNSNAPGDVSTQIAGIMVLLLAVIAMPIMLKFFSWSGTQIAGSGGGGSGFIGAAGAIALAQGSGRTPAVQRAADLDASGPGSAGPGAAGPGSAGPGAPPPAGAAPSAASGGTGAAAGAAAGSVAGAVVLAAQVTKTVGTGMTSGSPESGGPS</sequence>
<dbReference type="Proteomes" id="UP000515728">
    <property type="component" value="Chromosome"/>
</dbReference>
<feature type="transmembrane region" description="Helical" evidence="2">
    <location>
        <begin position="212"/>
        <end position="231"/>
    </location>
</feature>
<evidence type="ECO:0000256" key="2">
    <source>
        <dbReference type="SAM" id="Phobius"/>
    </source>
</evidence>
<dbReference type="RefSeq" id="WP_185716970.1">
    <property type="nucleotide sequence ID" value="NZ_BAAAWI010000001.1"/>
</dbReference>
<evidence type="ECO:0000256" key="1">
    <source>
        <dbReference type="SAM" id="MobiDB-lite"/>
    </source>
</evidence>
<dbReference type="Pfam" id="PF19590">
    <property type="entry name" value="TrbL_3"/>
    <property type="match status" value="1"/>
</dbReference>
<name>A0A7G7MBP7_9PSEU</name>
<gene>
    <name evidence="3" type="ORF">H6H00_18315</name>
</gene>
<dbReference type="EMBL" id="CP060131">
    <property type="protein sequence ID" value="QNG50208.1"/>
    <property type="molecule type" value="Genomic_DNA"/>
</dbReference>
<evidence type="ECO:0000313" key="3">
    <source>
        <dbReference type="EMBL" id="QNG50208.1"/>
    </source>
</evidence>